<comment type="catalytic activity">
    <reaction evidence="1 8">
        <text>1D-myo-inositol 1,3,4,5,6-pentakisphosphate + ATP = 1D-myo-inositol hexakisphosphate + ADP + H(+)</text>
        <dbReference type="Rhea" id="RHEA:20313"/>
        <dbReference type="ChEBI" id="CHEBI:15378"/>
        <dbReference type="ChEBI" id="CHEBI:30616"/>
        <dbReference type="ChEBI" id="CHEBI:57733"/>
        <dbReference type="ChEBI" id="CHEBI:58130"/>
        <dbReference type="ChEBI" id="CHEBI:456216"/>
        <dbReference type="EC" id="2.7.1.158"/>
    </reaction>
</comment>
<dbReference type="GO" id="GO:0032958">
    <property type="term" value="P:inositol phosphate biosynthetic process"/>
    <property type="evidence" value="ECO:0007669"/>
    <property type="project" value="TreeGrafter"/>
</dbReference>
<dbReference type="GO" id="GO:0005524">
    <property type="term" value="F:ATP binding"/>
    <property type="evidence" value="ECO:0007669"/>
    <property type="project" value="UniProtKB-KW"/>
</dbReference>
<dbReference type="InterPro" id="IPR009286">
    <property type="entry name" value="Ins_P5_2-kin"/>
</dbReference>
<organism evidence="9 10">
    <name type="scientific">Pisolithus tinctorius Marx 270</name>
    <dbReference type="NCBI Taxonomy" id="870435"/>
    <lineage>
        <taxon>Eukaryota</taxon>
        <taxon>Fungi</taxon>
        <taxon>Dikarya</taxon>
        <taxon>Basidiomycota</taxon>
        <taxon>Agaricomycotina</taxon>
        <taxon>Agaricomycetes</taxon>
        <taxon>Agaricomycetidae</taxon>
        <taxon>Boletales</taxon>
        <taxon>Sclerodermatineae</taxon>
        <taxon>Pisolithaceae</taxon>
        <taxon>Pisolithus</taxon>
    </lineage>
</organism>
<keyword evidence="4 8" id="KW-0808">Transferase</keyword>
<dbReference type="STRING" id="870435.A0A0C3PHL0"/>
<evidence type="ECO:0000256" key="8">
    <source>
        <dbReference type="RuleBase" id="RU364126"/>
    </source>
</evidence>
<dbReference type="Pfam" id="PF06090">
    <property type="entry name" value="Ins_P5_2-kin"/>
    <property type="match status" value="1"/>
</dbReference>
<protein>
    <recommendedName>
        <fullName evidence="3 8">Inositol-pentakisphosphate 2-kinase</fullName>
        <ecNumber evidence="2 8">2.7.1.158</ecNumber>
    </recommendedName>
</protein>
<evidence type="ECO:0000313" key="10">
    <source>
        <dbReference type="Proteomes" id="UP000054217"/>
    </source>
</evidence>
<dbReference type="PANTHER" id="PTHR14456">
    <property type="entry name" value="INOSITOL POLYPHOSPHATE KINASE 1"/>
    <property type="match status" value="1"/>
</dbReference>
<evidence type="ECO:0000313" key="9">
    <source>
        <dbReference type="EMBL" id="KIO13530.1"/>
    </source>
</evidence>
<keyword evidence="5 8" id="KW-0547">Nucleotide-binding</keyword>
<keyword evidence="10" id="KW-1185">Reference proteome</keyword>
<dbReference type="OrthoDB" id="272370at2759"/>
<comment type="domain">
    <text evidence="8">The EXKPK motif is conserved in inositol-pentakisphosphate 2-kinases of both family 1 and 2.</text>
</comment>
<evidence type="ECO:0000256" key="4">
    <source>
        <dbReference type="ARBA" id="ARBA00022679"/>
    </source>
</evidence>
<dbReference type="InterPro" id="IPR043001">
    <property type="entry name" value="IP5_2-K_N_lobe"/>
</dbReference>
<sequence length="411" mass="46645">MASRLHVADSRPEDWVYVSEGGATIVFSYRGTENPHFQGRVLRLRKTALSNNDTGHSVEEEPDDPMIAFQRDVISCIVPQAFLPDLDVILLNESWLGAIECLRNSDRPQERWKKDKIDKRRRKGVLATNLVGGEGIVAVEIKPKWGFLPREHHLSPQTVSTKTSTCRFCMHTYLRSQEGAFPTDYCPMDLYSRNETRMVKAIHDLWNAWVRSDGSLNNFRIFVSGKVIKPSHHDFHDVPIGPPDTGVSSSFNSGFIKETLMENLMRLLLDTRVLDIISTLQRTLDELDIEGLSKLCSMSKADLASMVAGPTPEDWRDFIRCYQTSYCTWDHANPDPKNIKHYLMAYLLSATFKDCSIILRFNQGGGSLSSHSVSIIDLDPKPMNKLGEWEELDRRIVEGYRAGGQQKRCAP</sequence>
<comment type="function">
    <text evidence="8">Phosphorylates Ins(1,3,4,5,6)P5 at position 2 to form Ins(1,2,3,4,5,6)P6 (InsP6 or phytate).</text>
</comment>
<dbReference type="EMBL" id="KN831946">
    <property type="protein sequence ID" value="KIO13530.1"/>
    <property type="molecule type" value="Genomic_DNA"/>
</dbReference>
<gene>
    <name evidence="9" type="ORF">M404DRAFT_122526</name>
</gene>
<dbReference type="InParanoid" id="A0A0C3PHL0"/>
<dbReference type="EC" id="2.7.1.158" evidence="2 8"/>
<evidence type="ECO:0000256" key="7">
    <source>
        <dbReference type="ARBA" id="ARBA00022840"/>
    </source>
</evidence>
<keyword evidence="6 8" id="KW-0418">Kinase</keyword>
<dbReference type="PANTHER" id="PTHR14456:SF2">
    <property type="entry name" value="INOSITOL-PENTAKISPHOSPHATE 2-KINASE"/>
    <property type="match status" value="1"/>
</dbReference>
<evidence type="ECO:0000256" key="5">
    <source>
        <dbReference type="ARBA" id="ARBA00022741"/>
    </source>
</evidence>
<dbReference type="Gene3D" id="3.30.200.110">
    <property type="entry name" value="Inositol-pentakisphosphate 2-kinase, N-lobe"/>
    <property type="match status" value="1"/>
</dbReference>
<evidence type="ECO:0000256" key="6">
    <source>
        <dbReference type="ARBA" id="ARBA00022777"/>
    </source>
</evidence>
<reference evidence="9 10" key="1">
    <citation type="submission" date="2014-04" db="EMBL/GenBank/DDBJ databases">
        <authorList>
            <consortium name="DOE Joint Genome Institute"/>
            <person name="Kuo A."/>
            <person name="Kohler A."/>
            <person name="Costa M.D."/>
            <person name="Nagy L.G."/>
            <person name="Floudas D."/>
            <person name="Copeland A."/>
            <person name="Barry K.W."/>
            <person name="Cichocki N."/>
            <person name="Veneault-Fourrey C."/>
            <person name="LaButti K."/>
            <person name="Lindquist E.A."/>
            <person name="Lipzen A."/>
            <person name="Lundell T."/>
            <person name="Morin E."/>
            <person name="Murat C."/>
            <person name="Sun H."/>
            <person name="Tunlid A."/>
            <person name="Henrissat B."/>
            <person name="Grigoriev I.V."/>
            <person name="Hibbett D.S."/>
            <person name="Martin F."/>
            <person name="Nordberg H.P."/>
            <person name="Cantor M.N."/>
            <person name="Hua S.X."/>
        </authorList>
    </citation>
    <scope>NUCLEOTIDE SEQUENCE [LARGE SCALE GENOMIC DNA]</scope>
    <source>
        <strain evidence="9 10">Marx 270</strain>
    </source>
</reference>
<evidence type="ECO:0000256" key="1">
    <source>
        <dbReference type="ARBA" id="ARBA00001774"/>
    </source>
</evidence>
<accession>A0A0C3PHL0</accession>
<name>A0A0C3PHL0_PISTI</name>
<dbReference type="HOGENOM" id="CLU_033188_1_0_1"/>
<dbReference type="GO" id="GO:0035299">
    <property type="term" value="F:inositol-1,3,4,5,6-pentakisphosphate 2-kinase activity"/>
    <property type="evidence" value="ECO:0007669"/>
    <property type="project" value="UniProtKB-EC"/>
</dbReference>
<reference evidence="10" key="2">
    <citation type="submission" date="2015-01" db="EMBL/GenBank/DDBJ databases">
        <title>Evolutionary Origins and Diversification of the Mycorrhizal Mutualists.</title>
        <authorList>
            <consortium name="DOE Joint Genome Institute"/>
            <consortium name="Mycorrhizal Genomics Consortium"/>
            <person name="Kohler A."/>
            <person name="Kuo A."/>
            <person name="Nagy L.G."/>
            <person name="Floudas D."/>
            <person name="Copeland A."/>
            <person name="Barry K.W."/>
            <person name="Cichocki N."/>
            <person name="Veneault-Fourrey C."/>
            <person name="LaButti K."/>
            <person name="Lindquist E.A."/>
            <person name="Lipzen A."/>
            <person name="Lundell T."/>
            <person name="Morin E."/>
            <person name="Murat C."/>
            <person name="Riley R."/>
            <person name="Ohm R."/>
            <person name="Sun H."/>
            <person name="Tunlid A."/>
            <person name="Henrissat B."/>
            <person name="Grigoriev I.V."/>
            <person name="Hibbett D.S."/>
            <person name="Martin F."/>
        </authorList>
    </citation>
    <scope>NUCLEOTIDE SEQUENCE [LARGE SCALE GENOMIC DNA]</scope>
    <source>
        <strain evidence="10">Marx 270</strain>
    </source>
</reference>
<keyword evidence="7 8" id="KW-0067">ATP-binding</keyword>
<evidence type="ECO:0000256" key="2">
    <source>
        <dbReference type="ARBA" id="ARBA00012023"/>
    </source>
</evidence>
<proteinExistence type="predicted"/>
<dbReference type="Proteomes" id="UP000054217">
    <property type="component" value="Unassembled WGS sequence"/>
</dbReference>
<evidence type="ECO:0000256" key="3">
    <source>
        <dbReference type="ARBA" id="ARBA00014846"/>
    </source>
</evidence>
<dbReference type="AlphaFoldDB" id="A0A0C3PHL0"/>
<dbReference type="GO" id="GO:0005634">
    <property type="term" value="C:nucleus"/>
    <property type="evidence" value="ECO:0007669"/>
    <property type="project" value="TreeGrafter"/>
</dbReference>